<accession>A0A2T6ZM75</accession>
<sequence>MKIYWGKNQLASWEPIEVPFISTYRDPLTTLAATCISCATVVWYGNKRTAGMDVIKAELVGTKDSIIGIKVGSWDQETLLGSRQILTVKKGLKGEISELKTDIVGIRTAIADSMRELKADIDEVKRDLSQVQCSQPSRPDGWALASYSPVRPGQGG</sequence>
<keyword evidence="3" id="KW-1185">Reference proteome</keyword>
<proteinExistence type="predicted"/>
<evidence type="ECO:0000256" key="1">
    <source>
        <dbReference type="SAM" id="MobiDB-lite"/>
    </source>
</evidence>
<dbReference type="Gene3D" id="1.20.5.170">
    <property type="match status" value="1"/>
</dbReference>
<dbReference type="Proteomes" id="UP000244722">
    <property type="component" value="Unassembled WGS sequence"/>
</dbReference>
<organism evidence="2 3">
    <name type="scientific">Tuber borchii</name>
    <name type="common">White truffle</name>
    <dbReference type="NCBI Taxonomy" id="42251"/>
    <lineage>
        <taxon>Eukaryota</taxon>
        <taxon>Fungi</taxon>
        <taxon>Dikarya</taxon>
        <taxon>Ascomycota</taxon>
        <taxon>Pezizomycotina</taxon>
        <taxon>Pezizomycetes</taxon>
        <taxon>Pezizales</taxon>
        <taxon>Tuberaceae</taxon>
        <taxon>Tuber</taxon>
    </lineage>
</organism>
<feature type="region of interest" description="Disordered" evidence="1">
    <location>
        <begin position="130"/>
        <end position="156"/>
    </location>
</feature>
<comment type="caution">
    <text evidence="2">The sequence shown here is derived from an EMBL/GenBank/DDBJ whole genome shotgun (WGS) entry which is preliminary data.</text>
</comment>
<evidence type="ECO:0000313" key="3">
    <source>
        <dbReference type="Proteomes" id="UP000244722"/>
    </source>
</evidence>
<gene>
    <name evidence="2" type="ORF">B9Z19DRAFT_1129504</name>
</gene>
<evidence type="ECO:0000313" key="2">
    <source>
        <dbReference type="EMBL" id="PUU76591.1"/>
    </source>
</evidence>
<name>A0A2T6ZM75_TUBBO</name>
<reference evidence="2 3" key="1">
    <citation type="submission" date="2017-04" db="EMBL/GenBank/DDBJ databases">
        <title>Draft genome sequence of Tuber borchii Vittad., a whitish edible truffle.</title>
        <authorList>
            <consortium name="DOE Joint Genome Institute"/>
            <person name="Murat C."/>
            <person name="Kuo A."/>
            <person name="Barry K.W."/>
            <person name="Clum A."/>
            <person name="Dockter R.B."/>
            <person name="Fauchery L."/>
            <person name="Iotti M."/>
            <person name="Kohler A."/>
            <person name="Labutti K."/>
            <person name="Lindquist E.A."/>
            <person name="Lipzen A."/>
            <person name="Ohm R.A."/>
            <person name="Wang M."/>
            <person name="Grigoriev I.V."/>
            <person name="Zambonelli A."/>
            <person name="Martin F.M."/>
        </authorList>
    </citation>
    <scope>NUCLEOTIDE SEQUENCE [LARGE SCALE GENOMIC DNA]</scope>
    <source>
        <strain evidence="2 3">Tbo3840</strain>
    </source>
</reference>
<protein>
    <submittedName>
        <fullName evidence="2">Uncharacterized protein</fullName>
    </submittedName>
</protein>
<dbReference type="AlphaFoldDB" id="A0A2T6ZM75"/>
<dbReference type="EMBL" id="NESQ01000182">
    <property type="protein sequence ID" value="PUU76591.1"/>
    <property type="molecule type" value="Genomic_DNA"/>
</dbReference>